<feature type="coiled-coil region" evidence="1">
    <location>
        <begin position="344"/>
        <end position="378"/>
    </location>
</feature>
<dbReference type="EMBL" id="CAMXCT030001602">
    <property type="protein sequence ID" value="CAL4778832.1"/>
    <property type="molecule type" value="Genomic_DNA"/>
</dbReference>
<feature type="region of interest" description="Disordered" evidence="2">
    <location>
        <begin position="967"/>
        <end position="988"/>
    </location>
</feature>
<evidence type="ECO:0000256" key="3">
    <source>
        <dbReference type="SAM" id="Phobius"/>
    </source>
</evidence>
<protein>
    <submittedName>
        <fullName evidence="5">Reticulocyte-binding protein 2-like a</fullName>
    </submittedName>
</protein>
<evidence type="ECO:0000313" key="5">
    <source>
        <dbReference type="EMBL" id="CAL4778832.1"/>
    </source>
</evidence>
<proteinExistence type="predicted"/>
<dbReference type="SUPFAM" id="SSF53098">
    <property type="entry name" value="Ribonuclease H-like"/>
    <property type="match status" value="1"/>
</dbReference>
<reference evidence="5 6" key="2">
    <citation type="submission" date="2024-05" db="EMBL/GenBank/DDBJ databases">
        <authorList>
            <person name="Chen Y."/>
            <person name="Shah S."/>
            <person name="Dougan E. K."/>
            <person name="Thang M."/>
            <person name="Chan C."/>
        </authorList>
    </citation>
    <scope>NUCLEOTIDE SEQUENCE [LARGE SCALE GENOMIC DNA]</scope>
</reference>
<dbReference type="InterPro" id="IPR012337">
    <property type="entry name" value="RNaseH-like_sf"/>
</dbReference>
<keyword evidence="3" id="KW-1133">Transmembrane helix</keyword>
<dbReference type="Gene3D" id="3.30.420.10">
    <property type="entry name" value="Ribonuclease H-like superfamily/Ribonuclease H"/>
    <property type="match status" value="1"/>
</dbReference>
<feature type="transmembrane region" description="Helical" evidence="3">
    <location>
        <begin position="63"/>
        <end position="85"/>
    </location>
</feature>
<comment type="caution">
    <text evidence="4">The sequence shown here is derived from an EMBL/GenBank/DDBJ whole genome shotgun (WGS) entry which is preliminary data.</text>
</comment>
<dbReference type="GO" id="GO:0003676">
    <property type="term" value="F:nucleic acid binding"/>
    <property type="evidence" value="ECO:0007669"/>
    <property type="project" value="InterPro"/>
</dbReference>
<organism evidence="4">
    <name type="scientific">Cladocopium goreaui</name>
    <dbReference type="NCBI Taxonomy" id="2562237"/>
    <lineage>
        <taxon>Eukaryota</taxon>
        <taxon>Sar</taxon>
        <taxon>Alveolata</taxon>
        <taxon>Dinophyceae</taxon>
        <taxon>Suessiales</taxon>
        <taxon>Symbiodiniaceae</taxon>
        <taxon>Cladocopium</taxon>
    </lineage>
</organism>
<sequence>MAAVRPPEVSLYTMQMIPETETWKSHGKAFFFRRVDHFVNAAHMMLQFGGFALLQAKQFYLTYFLQIVLYMNYLLSFFAVILIVIENYAYKAEEAKKTEGCCPFAVASPQAWLVGTQEPTDCANPSEVELTPFQRPWIFSPPEKSDGYYNQRTMAMCLVQAPQQAASGILSKSRKQWQQQGDWEDWGYSPRRRGSASQYRSTESPRKRPKTPKKKQAKESYGAPMLDPPWQPAASTALPPTPEPAVPTAEVILLQQLVQALETTDNTVSDEVQTVINKTKKVPMMEPSVSAKSVRQAFDKLEKKRKSLQQAQQARGKLHQSWFNYTEESAKRWRSFAEDFAKKDQELEKRVIEAKELVHEARQKYDAAKEANDKQDAALLDAVEEISDGMDEDNPDKMASSEEIQAGIQSMLTTLEGFRPRPVEEAAEAHQAKKPRLDTVAEEVCLRHMNCSFEQAAYPENQWTHSILDEHTFLNEWRANINGIDLAFEVSQMLGSSFAKTPIPKLTMPKIASSSHVQFAESVELYVGHEHDWHLQFWRHEIEVPVDHADIFHPLHFPLSDETSFMATTQQHRPRAFGPHPHEHHDLMQDVDIGIEPGEELPHDDDMPAPSDDDNSVTASDDPSERPDWFATLLFAIDFQTVPMRVDWNDYESMHAEAAHELGIRWFDTIIDHPLVPLRPDADDTALLQQQWYILPPLPQPPWTLIKQRECRITATDAEPFEHFEEDPEDVYRHSIPTSTPDLPGGFVPRPGLDEQPEYIYNLFEQLEEHGAVEVEEEGQVLYVITWMLHDPDFSVCRDYRTVRLTSDFQHWQQQLLTAWRDQLVEEIPVNFYLVFPQPPTTRMQPEVLPHVILVQRYPENHRVAVITQIDTRNPSDHFKHVALFMPAITGKFDIVAAVGEVDRCYPFVSDLQCMTWHGEQQIYEGGHIATHHGISFLIILQDLGTTGTEVWNESETDATNLMQSFGASSSRQNETPQDGPSLDPSAPIFQPGRPIISAMNEFIQDLYHQGRQCDTTQDDWSLLVETWFVDHANGRLHCTEPRKVRLLEDYTQWEHWLAQRWHDLRIDSLDLEFNLVSPHPDEAHHEVKAHIILIQAPHPQLVTNLLTVYDDSAALPHFRLRNAITTHEHLRIEHLAQGIGMYQQCFHEPRVNECQAWCGPHQLFPGRPFAARSGYAIQMQIRQRHRQQEGMMLLQLDKLISNNRERQTRGQVAHTHGPREQEEDDEVAEVSFTRILDLQHSGQLPSIIEVAGLATPASVAAELKAWGHDTDAIDCWPQQVFACNLPKDDDCRLQHYLFCRSEVYDDIEVFVHTQIGDMPDQAILTFLCQLDFPRAVTITKETIRTQWCKIVFSHQEPQHAKPQVKSPGLWPPPFSVRKPGGAPLMNLSQVHELQGRCIMKTLLCQSDVQDLFASGDDILCRDFTCFELPDHIKPAFEHYNSEDTMPALETFDRILIFTDGTSAPEAKRLPPDRADELGKPDAWAFLVIGEHVHEGQHSFQPLGWTAQVVRYDDKGTHYNGVTRIGSDLAERSALTWAAFWRLSQNVSVETIFCIDSAVTGGQAFGELGAAYADESFRLQRGLIQALEAALPPEHLHWHHVRSHTGLIFNEFVDLAAKREAVQSFHHPRQKLSMQRWKDIIPHLWLTFAGPRWGMPHWKNGGFEIPPPRLPPQQPRQEEHPRRLIQHKHIKFAISLATANVQSLSRHPDGHARKLHFLQRQMKEFRLNCIGVQEARTEQGVACSNNILRLCSGHHQHQLGVELWIDLDLPIGHDTKRRPCMLQRADVQVTHADPRRLFARIENAAWTALVGVLHAPHSGFSMAVREEWWHETQLIIDQCKTADPLFILMDANAPPGEADGQIVLRKGFDTTQSTKFLREFLNTNNMCLPATSQCHDGEQGTWLDLRGEKLHCIDHVAIPSSWLPCATHSQVLQEFDLATVKDDHRLVALQLQWSDIVEIVKIQGNARKAVDIDFKRVDLTEMIKSYQPALWETDIEQHTEAFNQHLHLTMQLGDQTHDHKIKKHYIDEEIWATRKCKLQHRATLKALKMRIMRDLLRKCFHGWHDGEPRLTLMELATQLYRADKPEETEAEDLMEFLGRFAIFSRPPLQKRVLFLDLTEAFYRIMRQITIGGSPTDELIAHVMRRLDLPPTALHDIREMLTQPSAIQQAGLSAAAQRCIQSIHTGTFFWLAGQHDAAKTSMGTRPGDCFADVVFGYAWSVVLKKVETYMVERNLTDKLPAATAPTFFATAHTEMHCEQPEYVFIGPTWMDDVALCVEGSSPQQLESRMGSVASFLLDSCKQHMMTPNLARGKTELLMVFRGAGSRRFTTKHYGPAASETFPVLCDEGVHHIQIVKRYRHLGGWLHHKPDQRVEIRQKGALAHEAFSRHRKVLFVNQQLPLSKRAELFTTLVLTKMLYGADSWTMSTNKDKEKLHAVIMRLYKRLICWTPDMDMSDEMIIVQTGLPSPTELLRRARLRYLLVLLNCDIQRLISSNMRCLTVPGTGSDADRHREEVHDFMLPPLKGEGPHLPHAHPREDPCIDDALFLHLVEIIDERLSLSQLRESLCEYVKVHPMSWTMWKTTLRFFMDTFEDDDAAFFQYDLMELRAFFERLMRTSTWSFLHVDGLAVEEHQTKTIEACHEQCQWFLEHAGVFETRVPQTFGRHRYVLHAFSGRRRVGDLQFFLERAAEGDMPYVLHIISLDIIVDKNWGNMAKAETRKFWLEAIRSRWVIAFIGGRPCETWSRVRSVSDGTTSLHGPRVLRDGDFLWGYESVGLKEIQQLLVGNTLLGFSMEAMTEIAGVDGMRILEHPAEPLPSSASIWRLPLMKWILSLPELKNFGSLKGSWEHHRRNLRIFSSST</sequence>
<keyword evidence="1" id="KW-0175">Coiled coil</keyword>
<feature type="region of interest" description="Disordered" evidence="2">
    <location>
        <begin position="180"/>
        <end position="244"/>
    </location>
</feature>
<dbReference type="InterPro" id="IPR036691">
    <property type="entry name" value="Endo/exonu/phosph_ase_sf"/>
</dbReference>
<name>A0A9P1FYN4_9DINO</name>
<dbReference type="InterPro" id="IPR036397">
    <property type="entry name" value="RNaseH_sf"/>
</dbReference>
<feature type="region of interest" description="Disordered" evidence="2">
    <location>
        <begin position="1206"/>
        <end position="1226"/>
    </location>
</feature>
<keyword evidence="3" id="KW-0812">Transmembrane</keyword>
<feature type="compositionally biased region" description="Basic residues" evidence="2">
    <location>
        <begin position="207"/>
        <end position="216"/>
    </location>
</feature>
<dbReference type="EMBL" id="CAMXCT020001602">
    <property type="protein sequence ID" value="CAL1144895.1"/>
    <property type="molecule type" value="Genomic_DNA"/>
</dbReference>
<evidence type="ECO:0000256" key="1">
    <source>
        <dbReference type="SAM" id="Coils"/>
    </source>
</evidence>
<dbReference type="Proteomes" id="UP001152797">
    <property type="component" value="Unassembled WGS sequence"/>
</dbReference>
<dbReference type="EMBL" id="CAMXCT010001602">
    <property type="protein sequence ID" value="CAI3991520.1"/>
    <property type="molecule type" value="Genomic_DNA"/>
</dbReference>
<reference evidence="4" key="1">
    <citation type="submission" date="2022-10" db="EMBL/GenBank/DDBJ databases">
        <authorList>
            <person name="Chen Y."/>
            <person name="Dougan E. K."/>
            <person name="Chan C."/>
            <person name="Rhodes N."/>
            <person name="Thang M."/>
        </authorList>
    </citation>
    <scope>NUCLEOTIDE SEQUENCE</scope>
</reference>
<feature type="compositionally biased region" description="Polar residues" evidence="2">
    <location>
        <begin position="967"/>
        <end position="979"/>
    </location>
</feature>
<dbReference type="OrthoDB" id="491633at2759"/>
<accession>A0A9P1FYN4</accession>
<keyword evidence="6" id="KW-1185">Reference proteome</keyword>
<evidence type="ECO:0000256" key="2">
    <source>
        <dbReference type="SAM" id="MobiDB-lite"/>
    </source>
</evidence>
<dbReference type="SUPFAM" id="SSF56219">
    <property type="entry name" value="DNase I-like"/>
    <property type="match status" value="1"/>
</dbReference>
<keyword evidence="3" id="KW-0472">Membrane</keyword>
<evidence type="ECO:0000313" key="4">
    <source>
        <dbReference type="EMBL" id="CAI3991520.1"/>
    </source>
</evidence>
<feature type="region of interest" description="Disordered" evidence="2">
    <location>
        <begin position="596"/>
        <end position="624"/>
    </location>
</feature>
<gene>
    <name evidence="4" type="ORF">C1SCF055_LOCUS18419</name>
</gene>
<evidence type="ECO:0000313" key="6">
    <source>
        <dbReference type="Proteomes" id="UP001152797"/>
    </source>
</evidence>
<dbReference type="Gene3D" id="3.60.10.10">
    <property type="entry name" value="Endonuclease/exonuclease/phosphatase"/>
    <property type="match status" value="1"/>
</dbReference>